<dbReference type="CDD" id="cd00161">
    <property type="entry name" value="beta-trefoil_Ricin-like"/>
    <property type="match status" value="2"/>
</dbReference>
<dbReference type="InterPro" id="IPR000772">
    <property type="entry name" value="Ricin_B_lectin"/>
</dbReference>
<evidence type="ECO:0000313" key="2">
    <source>
        <dbReference type="EMBL" id="KXZ46811.1"/>
    </source>
</evidence>
<dbReference type="Gene3D" id="2.80.10.50">
    <property type="match status" value="4"/>
</dbReference>
<dbReference type="Proteomes" id="UP000075714">
    <property type="component" value="Unassembled WGS sequence"/>
</dbReference>
<dbReference type="InterPro" id="IPR005515">
    <property type="entry name" value="VOMI"/>
</dbReference>
<dbReference type="InterPro" id="IPR035992">
    <property type="entry name" value="Ricin_B-like_lectins"/>
</dbReference>
<dbReference type="PROSITE" id="PS50231">
    <property type="entry name" value="RICIN_B_LECTIN"/>
    <property type="match status" value="2"/>
</dbReference>
<dbReference type="PANTHER" id="PTHR18841:SF0">
    <property type="entry name" value="VITELLINE MEMBRANE OUTER LAYER 1 HOMOLOG A-RELATED"/>
    <property type="match status" value="1"/>
</dbReference>
<sequence>MYALKDTEVKGGVMYVKGSDGQSSEVVRTGSAEFVVQNGTFVQRINGTGDAQLGLVVQGVARVPQPGSVYGNVLHIVTAAGTITLDGTVITFSNGIADIFTAAGFRVSNSRRVLLGAYNVLGFFNTIKNLSATGKPPAEPEPWLPSENFLMKLQIYEPCVTPNEPEKDRCVYSPPAAGGSPDARRALGASAESKTRRRRHLHVVTASHAPSHNSRVLPEAELVDIAGVTLYNGVRYMAHNETTVAYNGAIRIVYEFAMYPRWKKIDVKSSTDNLVHTWQETINTTDPVSTRENPVIASFFCRNFTLTETAAVGFNASSVLNYTYQGVATLQDDVVARHFQLNALQATSNGSTEVLTVDYYDTLNTYIPLRFEFSSNEFGSVVIDVTEFRNLTESDPEVAAPMFAAPPYDTCPNNPAYPKLSTAFATRGKVVAADPPAGPEPTGRRRARALDAGRERQLADVWNSLDHVNGTGDWPQWALDMYGGVHPGQRAGAAVRRILGDCGTKFSFGVDVGPCNIGWWTYSNGAYGLSAGCSGNSDSTFKGCVTIGIGMPKTNWLVRKIGISFNIDIASVCVGYNWDDHFYFLEATLALNIIIFKVEISAEIDFSSCCVWIASVTLEASIGVTFFNIWITVGEIDIVSDVYLKGSAEEQEETENPTATNIVGEWKTVGWGNWGDWQQQSYPCGKFFYNENSKKMEVVAMPMNSYMLRFEGSQGSGDDTALNGISGTWTASASCPTGGYFVGAKMRIEKSQGSGDDTSANSIVFTCSNQRGTDTNAYSGLWGDWTGWTYCPDNSYICGIQVRIEGQQGGGSDDTALNGLRIGCCSFPSSNETAVASQAMIYTGTNSGKSCLQVDNNQQVVGAAIKQYTCANITGQYFTVSSTPTGAYSISAIPSGLCLGAEGGGSADGTKIVLATCTNAASQLFALTPLTDGTYTISPTHASSKCLDVNQNLATDGQAIQLFWCNKDPNQAFALSLPIRQTVGTIRTRTAWPYKCVDIAGGVQASGTYVQQWSCNGWGQAQDWIIVTAGTNVYYIKSERELCMTVKGAGTGAGTRITIETCVAGAKHQMWRASAGYQGGVALSPLHATNMCLDINNVSPNDGAVIQIYGCNGTGAQTFSATLPVI</sequence>
<dbReference type="Pfam" id="PF03762">
    <property type="entry name" value="VOMI"/>
    <property type="match status" value="1"/>
</dbReference>
<dbReference type="STRING" id="33097.A0A150GAE6"/>
<organism evidence="2 3">
    <name type="scientific">Gonium pectorale</name>
    <name type="common">Green alga</name>
    <dbReference type="NCBI Taxonomy" id="33097"/>
    <lineage>
        <taxon>Eukaryota</taxon>
        <taxon>Viridiplantae</taxon>
        <taxon>Chlorophyta</taxon>
        <taxon>core chlorophytes</taxon>
        <taxon>Chlorophyceae</taxon>
        <taxon>CS clade</taxon>
        <taxon>Chlamydomonadales</taxon>
        <taxon>Volvocaceae</taxon>
        <taxon>Gonium</taxon>
    </lineage>
</organism>
<dbReference type="Pfam" id="PF00652">
    <property type="entry name" value="Ricin_B_lectin"/>
    <property type="match status" value="1"/>
</dbReference>
<dbReference type="OrthoDB" id="528822at2759"/>
<accession>A0A150GAE6</accession>
<dbReference type="GO" id="GO:0005615">
    <property type="term" value="C:extracellular space"/>
    <property type="evidence" value="ECO:0007669"/>
    <property type="project" value="TreeGrafter"/>
</dbReference>
<proteinExistence type="predicted"/>
<evidence type="ECO:0000313" key="3">
    <source>
        <dbReference type="Proteomes" id="UP000075714"/>
    </source>
</evidence>
<name>A0A150GAE6_GONPE</name>
<comment type="caution">
    <text evidence="2">The sequence shown here is derived from an EMBL/GenBank/DDBJ whole genome shotgun (WGS) entry which is preliminary data.</text>
</comment>
<reference evidence="3" key="1">
    <citation type="journal article" date="2016" name="Nat. Commun.">
        <title>The Gonium pectorale genome demonstrates co-option of cell cycle regulation during the evolution of multicellularity.</title>
        <authorList>
            <person name="Hanschen E.R."/>
            <person name="Marriage T.N."/>
            <person name="Ferris P.J."/>
            <person name="Hamaji T."/>
            <person name="Toyoda A."/>
            <person name="Fujiyama A."/>
            <person name="Neme R."/>
            <person name="Noguchi H."/>
            <person name="Minakuchi Y."/>
            <person name="Suzuki M."/>
            <person name="Kawai-Toyooka H."/>
            <person name="Smith D.R."/>
            <person name="Sparks H."/>
            <person name="Anderson J."/>
            <person name="Bakaric R."/>
            <person name="Luria V."/>
            <person name="Karger A."/>
            <person name="Kirschner M.W."/>
            <person name="Durand P.M."/>
            <person name="Michod R.E."/>
            <person name="Nozaki H."/>
            <person name="Olson B.J."/>
        </authorList>
    </citation>
    <scope>NUCLEOTIDE SEQUENCE [LARGE SCALE GENOMIC DNA]</scope>
    <source>
        <strain evidence="3">NIES-2863</strain>
    </source>
</reference>
<dbReference type="InterPro" id="IPR036706">
    <property type="entry name" value="VOMI_sf"/>
</dbReference>
<gene>
    <name evidence="2" type="ORF">GPECTOR_40g545</name>
</gene>
<feature type="domain" description="Ricin B lectin" evidence="1">
    <location>
        <begin position="837"/>
        <end position="976"/>
    </location>
</feature>
<protein>
    <recommendedName>
        <fullName evidence="1">Ricin B lectin domain-containing protein</fullName>
    </recommendedName>
</protein>
<dbReference type="Gene3D" id="2.100.10.20">
    <property type="entry name" value="Vitelline membrane outer layer protein I (VOMI)"/>
    <property type="match status" value="1"/>
</dbReference>
<evidence type="ECO:0000259" key="1">
    <source>
        <dbReference type="SMART" id="SM00458"/>
    </source>
</evidence>
<feature type="domain" description="Ricin B lectin" evidence="1">
    <location>
        <begin position="980"/>
        <end position="1122"/>
    </location>
</feature>
<dbReference type="SUPFAM" id="SSF51092">
    <property type="entry name" value="Vitelline membrane outer protein-I (VMO-I)"/>
    <property type="match status" value="1"/>
</dbReference>
<dbReference type="AlphaFoldDB" id="A0A150GAE6"/>
<dbReference type="SUPFAM" id="SSF50370">
    <property type="entry name" value="Ricin B-like lectins"/>
    <property type="match status" value="2"/>
</dbReference>
<dbReference type="EMBL" id="LSYV01000041">
    <property type="protein sequence ID" value="KXZ46811.1"/>
    <property type="molecule type" value="Genomic_DNA"/>
</dbReference>
<dbReference type="SMART" id="SM00458">
    <property type="entry name" value="RICIN"/>
    <property type="match status" value="2"/>
</dbReference>
<dbReference type="PANTHER" id="PTHR18841">
    <property type="entry name" value="VITELLINE MEMBRANE OUTER LAYER PROTEIN I-RELATED"/>
    <property type="match status" value="1"/>
</dbReference>
<keyword evidence="3" id="KW-1185">Reference proteome</keyword>
<dbReference type="Pfam" id="PF14200">
    <property type="entry name" value="RicinB_lectin_2"/>
    <property type="match status" value="1"/>
</dbReference>